<dbReference type="InterPro" id="IPR013815">
    <property type="entry name" value="ATP_grasp_subdomain_1"/>
</dbReference>
<dbReference type="InterPro" id="IPR020561">
    <property type="entry name" value="PRibGlycinamid_synth_ATP-grasp"/>
</dbReference>
<evidence type="ECO:0000256" key="1">
    <source>
        <dbReference type="ARBA" id="ARBA00022598"/>
    </source>
</evidence>
<dbReference type="GO" id="GO:0004637">
    <property type="term" value="F:phosphoribosylamine-glycine ligase activity"/>
    <property type="evidence" value="ECO:0007669"/>
    <property type="project" value="UniProtKB-EC"/>
</dbReference>
<evidence type="ECO:0000313" key="7">
    <source>
        <dbReference type="Proteomes" id="UP000001695"/>
    </source>
</evidence>
<dbReference type="Gene3D" id="3.30.1490.20">
    <property type="entry name" value="ATP-grasp fold, A domain"/>
    <property type="match status" value="1"/>
</dbReference>
<dbReference type="InterPro" id="IPR020562">
    <property type="entry name" value="PRibGlycinamide_synth_N"/>
</dbReference>
<evidence type="ECO:0000259" key="5">
    <source>
        <dbReference type="PROSITE" id="PS50975"/>
    </source>
</evidence>
<organism evidence="6 7">
    <name type="scientific">Beijerinckia indica subsp. indica (strain ATCC 9039 / DSM 1715 / NCIMB 8712)</name>
    <dbReference type="NCBI Taxonomy" id="395963"/>
    <lineage>
        <taxon>Bacteria</taxon>
        <taxon>Pseudomonadati</taxon>
        <taxon>Pseudomonadota</taxon>
        <taxon>Alphaproteobacteria</taxon>
        <taxon>Hyphomicrobiales</taxon>
        <taxon>Beijerinckiaceae</taxon>
        <taxon>Beijerinckia</taxon>
    </lineage>
</organism>
<dbReference type="AlphaFoldDB" id="B2IK91"/>
<dbReference type="HOGENOM" id="CLU_027420_3_0_5"/>
<keyword evidence="3 4" id="KW-0067">ATP-binding</keyword>
<sequence>MRVLVIGDGASEHALCWKLVESPLVDELACAPGGAGVANLAECVPISMTARDTILTHCDDNEVEFVIVDSIASMEIALVDMLNRNGYPSFGPDMGGVKLESSKLFAKEFCKRNTIPTAHWEAFTDAASAKAYVAGATLPLVVKSDLRVDGAKVVICQTKEDAEAAIDARFTGAENQNVIIEEFLTGQEITYSAITDGNVVLPLTTTTPAWNGDNTPADLPGSLSPAPGVTPELESELVDLFLLPTVQQMKEERHQFRGHLQVNLKLTAEGPKLMDYKVHFSDPEWQVIMLRMKGDLMPALISSFDEMLYRFNPFRWHEESAMAVVVKTDGKRDPEQVCAAVDAAEEPDGDIVVFQSYQDRELGITASGKDLDDVRKRLLAATERLKNVMSFE</sequence>
<dbReference type="InterPro" id="IPR000115">
    <property type="entry name" value="PRibGlycinamide_synth"/>
</dbReference>
<dbReference type="STRING" id="395963.Bind_1383"/>
<evidence type="ECO:0000256" key="3">
    <source>
        <dbReference type="ARBA" id="ARBA00022840"/>
    </source>
</evidence>
<dbReference type="RefSeq" id="WP_012384380.1">
    <property type="nucleotide sequence ID" value="NC_010581.1"/>
</dbReference>
<dbReference type="Gene3D" id="3.30.470.20">
    <property type="entry name" value="ATP-grasp fold, B domain"/>
    <property type="match status" value="1"/>
</dbReference>
<dbReference type="PANTHER" id="PTHR43472">
    <property type="entry name" value="PHOSPHORIBOSYLAMINE--GLYCINE LIGASE"/>
    <property type="match status" value="1"/>
</dbReference>
<dbReference type="InterPro" id="IPR011761">
    <property type="entry name" value="ATP-grasp"/>
</dbReference>
<evidence type="ECO:0000256" key="2">
    <source>
        <dbReference type="ARBA" id="ARBA00022741"/>
    </source>
</evidence>
<gene>
    <name evidence="6" type="ordered locus">Bind_1383</name>
</gene>
<dbReference type="KEGG" id="bid:Bind_1383"/>
<dbReference type="Pfam" id="PF02844">
    <property type="entry name" value="GARS_N"/>
    <property type="match status" value="1"/>
</dbReference>
<dbReference type="EMBL" id="CP001016">
    <property type="protein sequence ID" value="ACB95023.1"/>
    <property type="molecule type" value="Genomic_DNA"/>
</dbReference>
<dbReference type="InterPro" id="IPR016185">
    <property type="entry name" value="PreATP-grasp_dom_sf"/>
</dbReference>
<keyword evidence="1 6" id="KW-0436">Ligase</keyword>
<dbReference type="EC" id="6.3.4.13" evidence="6"/>
<dbReference type="GO" id="GO:0046872">
    <property type="term" value="F:metal ion binding"/>
    <property type="evidence" value="ECO:0007669"/>
    <property type="project" value="InterPro"/>
</dbReference>
<dbReference type="Gene3D" id="3.40.50.20">
    <property type="match status" value="1"/>
</dbReference>
<dbReference type="PROSITE" id="PS50975">
    <property type="entry name" value="ATP_GRASP"/>
    <property type="match status" value="1"/>
</dbReference>
<protein>
    <submittedName>
        <fullName evidence="6">Phosphoribosylamine--glycine ligase</fullName>
        <ecNumber evidence="6">6.3.4.13</ecNumber>
    </submittedName>
</protein>
<accession>B2IK91</accession>
<keyword evidence="2 4" id="KW-0547">Nucleotide-binding</keyword>
<dbReference type="SUPFAM" id="SSF56059">
    <property type="entry name" value="Glutathione synthetase ATP-binding domain-like"/>
    <property type="match status" value="1"/>
</dbReference>
<proteinExistence type="predicted"/>
<dbReference type="Proteomes" id="UP000001695">
    <property type="component" value="Chromosome"/>
</dbReference>
<name>B2IK91_BEII9</name>
<dbReference type="GO" id="GO:0005524">
    <property type="term" value="F:ATP binding"/>
    <property type="evidence" value="ECO:0007669"/>
    <property type="project" value="UniProtKB-UniRule"/>
</dbReference>
<evidence type="ECO:0000313" key="6">
    <source>
        <dbReference type="EMBL" id="ACB95023.1"/>
    </source>
</evidence>
<keyword evidence="7" id="KW-1185">Reference proteome</keyword>
<dbReference type="SUPFAM" id="SSF52440">
    <property type="entry name" value="PreATP-grasp domain"/>
    <property type="match status" value="1"/>
</dbReference>
<dbReference type="eggNOG" id="COG0151">
    <property type="taxonomic scope" value="Bacteria"/>
</dbReference>
<dbReference type="Pfam" id="PF01071">
    <property type="entry name" value="GARS_A"/>
    <property type="match status" value="1"/>
</dbReference>
<dbReference type="SMART" id="SM01209">
    <property type="entry name" value="GARS_A"/>
    <property type="match status" value="1"/>
</dbReference>
<dbReference type="PANTHER" id="PTHR43472:SF1">
    <property type="entry name" value="PHOSPHORIBOSYLAMINE--GLYCINE LIGASE, CHLOROPLASTIC"/>
    <property type="match status" value="1"/>
</dbReference>
<evidence type="ECO:0000256" key="4">
    <source>
        <dbReference type="PROSITE-ProRule" id="PRU00409"/>
    </source>
</evidence>
<feature type="domain" description="ATP-grasp" evidence="5">
    <location>
        <begin position="107"/>
        <end position="305"/>
    </location>
</feature>
<dbReference type="GO" id="GO:0009113">
    <property type="term" value="P:purine nucleobase biosynthetic process"/>
    <property type="evidence" value="ECO:0007669"/>
    <property type="project" value="InterPro"/>
</dbReference>
<dbReference type="OrthoDB" id="8433098at2"/>
<reference evidence="7" key="1">
    <citation type="submission" date="2008-03" db="EMBL/GenBank/DDBJ databases">
        <title>Complete sequence of chromosome of Beijerinckia indica subsp. indica ATCC 9039.</title>
        <authorList>
            <consortium name="US DOE Joint Genome Institute"/>
            <person name="Copeland A."/>
            <person name="Lucas S."/>
            <person name="Lapidus A."/>
            <person name="Glavina del Rio T."/>
            <person name="Dalin E."/>
            <person name="Tice H."/>
            <person name="Bruce D."/>
            <person name="Goodwin L."/>
            <person name="Pitluck S."/>
            <person name="LaButti K."/>
            <person name="Schmutz J."/>
            <person name="Larimer F."/>
            <person name="Land M."/>
            <person name="Hauser L."/>
            <person name="Kyrpides N."/>
            <person name="Mikhailova N."/>
            <person name="Dunfield P.F."/>
            <person name="Dedysh S.N."/>
            <person name="Liesack W."/>
            <person name="Saw J.H."/>
            <person name="Alam M."/>
            <person name="Chen Y."/>
            <person name="Murrell J.C."/>
            <person name="Richardson P."/>
        </authorList>
    </citation>
    <scope>NUCLEOTIDE SEQUENCE [LARGE SCALE GENOMIC DNA]</scope>
    <source>
        <strain evidence="7">ATCC 9039 / DSM 1715 / NCIMB 8712</strain>
    </source>
</reference>
<reference evidence="6 7" key="2">
    <citation type="journal article" date="2010" name="J. Bacteriol.">
        <title>Complete genome sequence of Beijerinckia indica subsp. indica.</title>
        <authorList>
            <person name="Tamas I."/>
            <person name="Dedysh S.N."/>
            <person name="Liesack W."/>
            <person name="Stott M.B."/>
            <person name="Alam M."/>
            <person name="Murrell J.C."/>
            <person name="Dunfield P.F."/>
        </authorList>
    </citation>
    <scope>NUCLEOTIDE SEQUENCE [LARGE SCALE GENOMIC DNA]</scope>
    <source>
        <strain evidence="7">ATCC 9039 / DSM 1715 / NCIMB 8712</strain>
    </source>
</reference>